<dbReference type="SUPFAM" id="SSF63418">
    <property type="entry name" value="MurE/MurF N-terminal domain"/>
    <property type="match status" value="1"/>
</dbReference>
<dbReference type="HAMAP" id="MF_00208">
    <property type="entry name" value="MurE"/>
    <property type="match status" value="1"/>
</dbReference>
<dbReference type="Gene3D" id="3.90.190.20">
    <property type="entry name" value="Mur ligase, C-terminal domain"/>
    <property type="match status" value="1"/>
</dbReference>
<keyword evidence="4 7" id="KW-0573">Peptidoglycan synthesis</keyword>
<dbReference type="GO" id="GO:0008360">
    <property type="term" value="P:regulation of cell shape"/>
    <property type="evidence" value="ECO:0007669"/>
    <property type="project" value="UniProtKB-KW"/>
</dbReference>
<comment type="function">
    <text evidence="7">Catalyzes the addition of meso-diaminopimelic acid to the nucleotide precursor UDP-N-acetylmuramoyl-L-alanyl-D-glutamate (UMAG) in the biosynthesis of bacterial cell-wall peptidoglycan.</text>
</comment>
<dbReference type="EMBL" id="RXMA01000012">
    <property type="protein sequence ID" value="RTR19166.1"/>
    <property type="molecule type" value="Genomic_DNA"/>
</dbReference>
<evidence type="ECO:0000259" key="10">
    <source>
        <dbReference type="Pfam" id="PF01225"/>
    </source>
</evidence>
<dbReference type="Gene3D" id="3.40.1390.10">
    <property type="entry name" value="MurE/MurF, N-terminal domain"/>
    <property type="match status" value="1"/>
</dbReference>
<feature type="domain" description="Mur ligase central" evidence="12">
    <location>
        <begin position="108"/>
        <end position="310"/>
    </location>
</feature>
<comment type="caution">
    <text evidence="13">The sequence shown here is derived from an EMBL/GenBank/DDBJ whole genome shotgun (WGS) entry which is preliminary data.</text>
</comment>
<dbReference type="AlphaFoldDB" id="A0A3S0I036"/>
<dbReference type="PANTHER" id="PTHR23135:SF4">
    <property type="entry name" value="UDP-N-ACETYLMURAMOYL-L-ALANYL-D-GLUTAMATE--2,6-DIAMINOPIMELATE LIGASE MURE HOMOLOG, CHLOROPLASTIC"/>
    <property type="match status" value="1"/>
</dbReference>
<keyword evidence="6 7" id="KW-0961">Cell wall biogenesis/degradation</keyword>
<feature type="short sequence motif" description="Meso-diaminopimelate recognition motif" evidence="7">
    <location>
        <begin position="407"/>
        <end position="410"/>
    </location>
</feature>
<feature type="region of interest" description="Disordered" evidence="9">
    <location>
        <begin position="1"/>
        <end position="21"/>
    </location>
</feature>
<dbReference type="Pfam" id="PF01225">
    <property type="entry name" value="Mur_ligase"/>
    <property type="match status" value="1"/>
</dbReference>
<dbReference type="InterPro" id="IPR005761">
    <property type="entry name" value="UDP-N-AcMur-Glu-dNH2Pim_ligase"/>
</dbReference>
<organism evidence="13 14">
    <name type="scientific">Azospirillum griseum</name>
    <dbReference type="NCBI Taxonomy" id="2496639"/>
    <lineage>
        <taxon>Bacteria</taxon>
        <taxon>Pseudomonadati</taxon>
        <taxon>Pseudomonadota</taxon>
        <taxon>Alphaproteobacteria</taxon>
        <taxon>Rhodospirillales</taxon>
        <taxon>Azospirillaceae</taxon>
        <taxon>Azospirillum</taxon>
    </lineage>
</organism>
<evidence type="ECO:0000256" key="5">
    <source>
        <dbReference type="ARBA" id="ARBA00023306"/>
    </source>
</evidence>
<feature type="binding site" evidence="7">
    <location>
        <position position="185"/>
    </location>
    <ligand>
        <name>UDP-N-acetyl-alpha-D-muramoyl-L-alanyl-D-glutamate</name>
        <dbReference type="ChEBI" id="CHEBI:83900"/>
    </ligand>
</feature>
<dbReference type="NCBIfam" id="NF001124">
    <property type="entry name" value="PRK00139.1-2"/>
    <property type="match status" value="1"/>
</dbReference>
<evidence type="ECO:0000256" key="7">
    <source>
        <dbReference type="HAMAP-Rule" id="MF_00208"/>
    </source>
</evidence>
<keyword evidence="3 7" id="KW-0133">Cell shape</keyword>
<dbReference type="GO" id="GO:0000287">
    <property type="term" value="F:magnesium ion binding"/>
    <property type="evidence" value="ECO:0007669"/>
    <property type="project" value="UniProtKB-UniRule"/>
</dbReference>
<feature type="binding site" evidence="7">
    <location>
        <position position="464"/>
    </location>
    <ligand>
        <name>meso-2,6-diaminopimelate</name>
        <dbReference type="ChEBI" id="CHEBI:57791"/>
    </ligand>
</feature>
<sequence>MRLSQLLPKPGSASAPADPDVTGLTADSRAVRPGFVFAALAGAKADGRAFIRDALDKGAVAILAAEGTELPPDAAGAVLLTDPQPRLTFARMAAAFHGHRQPGTVVAVTGTNGKTSTVQFAAQIWERMGKAAASLGTLGLIGPGLGGYGAMTTPDPVALHRQLAAVADAGIDHLAMEASSHGLDQFRLDAVTLAAGGFTNLTRDHLDYHGTMEAYRDAKALLFSRVLPPGAAAVLNADSPDHAHFATASRARGLRVLSYGLAGEELRVRAVTPLAHGQRLDLTVLGREVRVDLPLAGQFQAWNVLCALGLVIGSGGDVDTALATLPTLDGVPGRLQHVATHPNGATVYVDFAHTPDALDTVLTALRGHAQRHLVAVFGCGGDRDRGKRPVMGALAARLADRAIVTDDNPRTEDPAFVRGEILAAATGDLAGRLEEIGDRAEAIRAAVRGLQPGDVLVIAGKGHEPGQIVGTEVRPFDDAEEARKAVAEIAS</sequence>
<evidence type="ECO:0000259" key="11">
    <source>
        <dbReference type="Pfam" id="PF02875"/>
    </source>
</evidence>
<dbReference type="SUPFAM" id="SSF53244">
    <property type="entry name" value="MurD-like peptide ligases, peptide-binding domain"/>
    <property type="match status" value="1"/>
</dbReference>
<feature type="binding site" evidence="7">
    <location>
        <begin position="110"/>
        <end position="116"/>
    </location>
    <ligand>
        <name>ATP</name>
        <dbReference type="ChEBI" id="CHEBI:30616"/>
    </ligand>
</feature>
<dbReference type="OrthoDB" id="9800958at2"/>
<reference evidence="13 14" key="1">
    <citation type="submission" date="2018-12" db="EMBL/GenBank/DDBJ databases">
        <authorList>
            <person name="Yang Y."/>
        </authorList>
    </citation>
    <scope>NUCLEOTIDE SEQUENCE [LARGE SCALE GENOMIC DNA]</scope>
    <source>
        <strain evidence="13 14">L-25-5w-1</strain>
    </source>
</reference>
<comment type="catalytic activity">
    <reaction evidence="7">
        <text>UDP-N-acetyl-alpha-D-muramoyl-L-alanyl-D-glutamate + meso-2,6-diaminopimelate + ATP = UDP-N-acetyl-alpha-D-muramoyl-L-alanyl-gamma-D-glutamyl-meso-2,6-diaminopimelate + ADP + phosphate + H(+)</text>
        <dbReference type="Rhea" id="RHEA:23676"/>
        <dbReference type="ChEBI" id="CHEBI:15378"/>
        <dbReference type="ChEBI" id="CHEBI:30616"/>
        <dbReference type="ChEBI" id="CHEBI:43474"/>
        <dbReference type="ChEBI" id="CHEBI:57791"/>
        <dbReference type="ChEBI" id="CHEBI:83900"/>
        <dbReference type="ChEBI" id="CHEBI:83905"/>
        <dbReference type="ChEBI" id="CHEBI:456216"/>
        <dbReference type="EC" id="6.3.2.13"/>
    </reaction>
</comment>
<dbReference type="SUPFAM" id="SSF53623">
    <property type="entry name" value="MurD-like peptide ligases, catalytic domain"/>
    <property type="match status" value="1"/>
</dbReference>
<dbReference type="GO" id="GO:0005524">
    <property type="term" value="F:ATP binding"/>
    <property type="evidence" value="ECO:0007669"/>
    <property type="project" value="UniProtKB-UniRule"/>
</dbReference>
<gene>
    <name evidence="7" type="primary">murE</name>
    <name evidence="13" type="ORF">EJ903_14150</name>
</gene>
<dbReference type="InterPro" id="IPR035911">
    <property type="entry name" value="MurE/MurF_N"/>
</dbReference>
<feature type="binding site" evidence="7">
    <location>
        <position position="460"/>
    </location>
    <ligand>
        <name>meso-2,6-diaminopimelate</name>
        <dbReference type="ChEBI" id="CHEBI:57791"/>
    </ligand>
</feature>
<evidence type="ECO:0000313" key="14">
    <source>
        <dbReference type="Proteomes" id="UP000277007"/>
    </source>
</evidence>
<feature type="binding site" evidence="7">
    <location>
        <position position="28"/>
    </location>
    <ligand>
        <name>UDP-N-acetyl-alpha-D-muramoyl-L-alanyl-D-glutamate</name>
        <dbReference type="ChEBI" id="CHEBI:83900"/>
    </ligand>
</feature>
<dbReference type="InterPro" id="IPR036565">
    <property type="entry name" value="Mur-like_cat_sf"/>
</dbReference>
<dbReference type="RefSeq" id="WP_126616455.1">
    <property type="nucleotide sequence ID" value="NZ_JBHUCY010000030.1"/>
</dbReference>
<comment type="similarity">
    <text evidence="1 7">Belongs to the MurCDEF family. MurE subfamily.</text>
</comment>
<dbReference type="EC" id="6.3.2.13" evidence="7"/>
<feature type="binding site" evidence="7">
    <location>
        <begin position="152"/>
        <end position="153"/>
    </location>
    <ligand>
        <name>UDP-N-acetyl-alpha-D-muramoyl-L-alanyl-D-glutamate</name>
        <dbReference type="ChEBI" id="CHEBI:83900"/>
    </ligand>
</feature>
<keyword evidence="14" id="KW-1185">Reference proteome</keyword>
<protein>
    <recommendedName>
        <fullName evidence="7">UDP-N-acetylmuramoyl-L-alanyl-D-glutamate--2,6-diaminopimelate ligase</fullName>
        <ecNumber evidence="7">6.3.2.13</ecNumber>
    </recommendedName>
    <alternativeName>
        <fullName evidence="7">Meso-A2pm-adding enzyme</fullName>
    </alternativeName>
    <alternativeName>
        <fullName evidence="7">Meso-diaminopimelate-adding enzyme</fullName>
    </alternativeName>
    <alternativeName>
        <fullName evidence="7">UDP-MurNAc-L-Ala-D-Glu:meso-diaminopimelate ligase</fullName>
    </alternativeName>
    <alternativeName>
        <fullName evidence="7">UDP-MurNAc-tripeptide synthetase</fullName>
    </alternativeName>
    <alternativeName>
        <fullName evidence="7">UDP-N-acetylmuramyl-tripeptide synthetase</fullName>
    </alternativeName>
</protein>
<dbReference type="GO" id="GO:0008765">
    <property type="term" value="F:UDP-N-acetylmuramoylalanyl-D-glutamate-2,6-diaminopimelate ligase activity"/>
    <property type="evidence" value="ECO:0007669"/>
    <property type="project" value="UniProtKB-UniRule"/>
</dbReference>
<feature type="domain" description="Mur ligase N-terminal catalytic" evidence="10">
    <location>
        <begin position="21"/>
        <end position="87"/>
    </location>
</feature>
<feature type="binding site" evidence="7">
    <location>
        <begin position="407"/>
        <end position="410"/>
    </location>
    <ligand>
        <name>meso-2,6-diaminopimelate</name>
        <dbReference type="ChEBI" id="CHEBI:57791"/>
    </ligand>
</feature>
<dbReference type="InterPro" id="IPR004101">
    <property type="entry name" value="Mur_ligase_C"/>
</dbReference>
<keyword evidence="2 7" id="KW-0132">Cell division</keyword>
<feature type="modified residue" description="N6-carboxylysine" evidence="7">
    <location>
        <position position="219"/>
    </location>
</feature>
<feature type="domain" description="Mur ligase C-terminal" evidence="11">
    <location>
        <begin position="333"/>
        <end position="462"/>
    </location>
</feature>
<evidence type="ECO:0000259" key="12">
    <source>
        <dbReference type="Pfam" id="PF08245"/>
    </source>
</evidence>
<dbReference type="Pfam" id="PF02875">
    <property type="entry name" value="Mur_ligase_C"/>
    <property type="match status" value="1"/>
</dbReference>
<evidence type="ECO:0000256" key="1">
    <source>
        <dbReference type="ARBA" id="ARBA00005898"/>
    </source>
</evidence>
<name>A0A3S0I036_9PROT</name>
<keyword evidence="7 13" id="KW-0436">Ligase</keyword>
<dbReference type="PANTHER" id="PTHR23135">
    <property type="entry name" value="MUR LIGASE FAMILY MEMBER"/>
    <property type="match status" value="1"/>
</dbReference>
<dbReference type="UniPathway" id="UPA00219"/>
<accession>A0A3S0I036</accession>
<evidence type="ECO:0000256" key="6">
    <source>
        <dbReference type="ARBA" id="ARBA00023316"/>
    </source>
</evidence>
<keyword evidence="5 7" id="KW-0131">Cell cycle</keyword>
<comment type="caution">
    <text evidence="7">Lacks conserved residue(s) required for the propagation of feature annotation.</text>
</comment>
<dbReference type="InterPro" id="IPR000713">
    <property type="entry name" value="Mur_ligase_N"/>
</dbReference>
<dbReference type="GO" id="GO:0005737">
    <property type="term" value="C:cytoplasm"/>
    <property type="evidence" value="ECO:0007669"/>
    <property type="project" value="UniProtKB-SubCell"/>
</dbReference>
<dbReference type="Proteomes" id="UP000277007">
    <property type="component" value="Unassembled WGS sequence"/>
</dbReference>
<evidence type="ECO:0000256" key="8">
    <source>
        <dbReference type="RuleBase" id="RU004135"/>
    </source>
</evidence>
<dbReference type="InterPro" id="IPR013221">
    <property type="entry name" value="Mur_ligase_cen"/>
</dbReference>
<dbReference type="GO" id="GO:0071555">
    <property type="term" value="P:cell wall organization"/>
    <property type="evidence" value="ECO:0007669"/>
    <property type="project" value="UniProtKB-KW"/>
</dbReference>
<dbReference type="NCBIfam" id="TIGR01085">
    <property type="entry name" value="murE"/>
    <property type="match status" value="1"/>
</dbReference>
<comment type="subcellular location">
    <subcellularLocation>
        <location evidence="7 8">Cytoplasm</location>
    </subcellularLocation>
</comment>
<comment type="cofactor">
    <cofactor evidence="7">
        <name>Mg(2+)</name>
        <dbReference type="ChEBI" id="CHEBI:18420"/>
    </cofactor>
</comment>
<dbReference type="GO" id="GO:0009252">
    <property type="term" value="P:peptidoglycan biosynthetic process"/>
    <property type="evidence" value="ECO:0007669"/>
    <property type="project" value="UniProtKB-UniRule"/>
</dbReference>
<evidence type="ECO:0000256" key="2">
    <source>
        <dbReference type="ARBA" id="ARBA00022618"/>
    </source>
</evidence>
<evidence type="ECO:0000256" key="9">
    <source>
        <dbReference type="SAM" id="MobiDB-lite"/>
    </source>
</evidence>
<keyword evidence="7" id="KW-0067">ATP-binding</keyword>
<comment type="PTM">
    <text evidence="7">Carboxylation is probably crucial for Mg(2+) binding and, consequently, for the gamma-phosphate positioning of ATP.</text>
</comment>
<feature type="binding site" evidence="7">
    <location>
        <position position="187"/>
    </location>
    <ligand>
        <name>UDP-N-acetyl-alpha-D-muramoyl-L-alanyl-D-glutamate</name>
        <dbReference type="ChEBI" id="CHEBI:83900"/>
    </ligand>
</feature>
<comment type="pathway">
    <text evidence="7 8">Cell wall biogenesis; peptidoglycan biosynthesis.</text>
</comment>
<evidence type="ECO:0000256" key="3">
    <source>
        <dbReference type="ARBA" id="ARBA00022960"/>
    </source>
</evidence>
<dbReference type="NCBIfam" id="NF001126">
    <property type="entry name" value="PRK00139.1-4"/>
    <property type="match status" value="1"/>
</dbReference>
<keyword evidence="7" id="KW-0963">Cytoplasm</keyword>
<dbReference type="Gene3D" id="3.40.1190.10">
    <property type="entry name" value="Mur-like, catalytic domain"/>
    <property type="match status" value="1"/>
</dbReference>
<evidence type="ECO:0000256" key="4">
    <source>
        <dbReference type="ARBA" id="ARBA00022984"/>
    </source>
</evidence>
<feature type="binding site" evidence="7">
    <location>
        <position position="179"/>
    </location>
    <ligand>
        <name>UDP-N-acetyl-alpha-D-muramoyl-L-alanyl-D-glutamate</name>
        <dbReference type="ChEBI" id="CHEBI:83900"/>
    </ligand>
</feature>
<proteinExistence type="inferred from homology"/>
<feature type="binding site" evidence="7">
    <location>
        <position position="383"/>
    </location>
    <ligand>
        <name>meso-2,6-diaminopimelate</name>
        <dbReference type="ChEBI" id="CHEBI:57791"/>
    </ligand>
</feature>
<keyword evidence="7" id="KW-0547">Nucleotide-binding</keyword>
<dbReference type="InterPro" id="IPR036615">
    <property type="entry name" value="Mur_ligase_C_dom_sf"/>
</dbReference>
<evidence type="ECO:0000313" key="13">
    <source>
        <dbReference type="EMBL" id="RTR19166.1"/>
    </source>
</evidence>
<dbReference type="GO" id="GO:0051301">
    <property type="term" value="P:cell division"/>
    <property type="evidence" value="ECO:0007669"/>
    <property type="project" value="UniProtKB-KW"/>
</dbReference>
<keyword evidence="7" id="KW-0460">Magnesium</keyword>
<dbReference type="Pfam" id="PF08245">
    <property type="entry name" value="Mur_ligase_M"/>
    <property type="match status" value="1"/>
</dbReference>